<dbReference type="PANTHER" id="PTHR37613:SF3">
    <property type="entry name" value="DUF4378 DOMAIN-CONTAINING PROTEIN"/>
    <property type="match status" value="1"/>
</dbReference>
<proteinExistence type="predicted"/>
<evidence type="ECO:0000259" key="2">
    <source>
        <dbReference type="Pfam" id="PF14309"/>
    </source>
</evidence>
<evidence type="ECO:0000313" key="4">
    <source>
        <dbReference type="Proteomes" id="UP000091857"/>
    </source>
</evidence>
<organism evidence="3 4">
    <name type="scientific">Manihot esculenta</name>
    <name type="common">Cassava</name>
    <name type="synonym">Jatropha manihot</name>
    <dbReference type="NCBI Taxonomy" id="3983"/>
    <lineage>
        <taxon>Eukaryota</taxon>
        <taxon>Viridiplantae</taxon>
        <taxon>Streptophyta</taxon>
        <taxon>Embryophyta</taxon>
        <taxon>Tracheophyta</taxon>
        <taxon>Spermatophyta</taxon>
        <taxon>Magnoliopsida</taxon>
        <taxon>eudicotyledons</taxon>
        <taxon>Gunneridae</taxon>
        <taxon>Pentapetalae</taxon>
        <taxon>rosids</taxon>
        <taxon>fabids</taxon>
        <taxon>Malpighiales</taxon>
        <taxon>Euphorbiaceae</taxon>
        <taxon>Crotonoideae</taxon>
        <taxon>Manihoteae</taxon>
        <taxon>Manihot</taxon>
    </lineage>
</organism>
<evidence type="ECO:0000313" key="3">
    <source>
        <dbReference type="EMBL" id="OAY45393.1"/>
    </source>
</evidence>
<feature type="domain" description="DUF4378" evidence="2">
    <location>
        <begin position="179"/>
        <end position="311"/>
    </location>
</feature>
<dbReference type="Pfam" id="PF14309">
    <property type="entry name" value="DUF4378"/>
    <property type="match status" value="1"/>
</dbReference>
<feature type="region of interest" description="Disordered" evidence="1">
    <location>
        <begin position="146"/>
        <end position="166"/>
    </location>
</feature>
<dbReference type="InterPro" id="IPR025486">
    <property type="entry name" value="DUF4378"/>
</dbReference>
<dbReference type="PANTHER" id="PTHR37613">
    <property type="entry name" value="DUF4378 DOMAIN PROTEIN"/>
    <property type="match status" value="1"/>
</dbReference>
<dbReference type="Gramene" id="Manes.07G056800.1.v8.1">
    <property type="protein sequence ID" value="Manes.07G056800.1.v8.1.CDS"/>
    <property type="gene ID" value="Manes.07G056800.v8.1"/>
</dbReference>
<reference evidence="4" key="1">
    <citation type="journal article" date="2016" name="Nat. Biotechnol.">
        <title>Sequencing wild and cultivated cassava and related species reveals extensive interspecific hybridization and genetic diversity.</title>
        <authorList>
            <person name="Bredeson J.V."/>
            <person name="Lyons J.B."/>
            <person name="Prochnik S.E."/>
            <person name="Wu G.A."/>
            <person name="Ha C.M."/>
            <person name="Edsinger-Gonzales E."/>
            <person name="Grimwood J."/>
            <person name="Schmutz J."/>
            <person name="Rabbi I.Y."/>
            <person name="Egesi C."/>
            <person name="Nauluvula P."/>
            <person name="Lebot V."/>
            <person name="Ndunguru J."/>
            <person name="Mkamilo G."/>
            <person name="Bart R.S."/>
            <person name="Setter T.L."/>
            <person name="Gleadow R.M."/>
            <person name="Kulakow P."/>
            <person name="Ferguson M.E."/>
            <person name="Rounsley S."/>
            <person name="Rokhsar D.S."/>
        </authorList>
    </citation>
    <scope>NUCLEOTIDE SEQUENCE [LARGE SCALE GENOMIC DNA]</scope>
    <source>
        <strain evidence="4">cv. AM560-2</strain>
    </source>
</reference>
<dbReference type="EMBL" id="CM004393">
    <property type="protein sequence ID" value="OAY45393.1"/>
    <property type="molecule type" value="Genomic_DNA"/>
</dbReference>
<sequence length="323" mass="37111">MAASSSKKICEHLQEQQESFVLDIQRPSMSNLTRRRILHTRKILKLIFYKLICSNHSKQRLNCHKAHIYELKLLQSGGSKRYSSRGSSVAWYESSMCGMKDSPCKKNQAAVLAETCQPHERSSFIEQQCKEDGGKLGPGSLPFEAIRSNTGYDHQPNEEEDASTSSNIVAEEDSIFSAFLRELLVKQQIEKQNHAGFLIQQGKIDPGFCQILENRRILQQTKQLLFDCIKEAIERHQRKNRNQKLTQESMDLEELGKIICEKICPWGNQNGAQHFNFDVSSIIEEWDDVQKLHRKIERDIGDAIMDEIIQEIIGFLCSAKYVH</sequence>
<protein>
    <recommendedName>
        <fullName evidence="2">DUF4378 domain-containing protein</fullName>
    </recommendedName>
</protein>
<name>A0A2C9VIT6_MANES</name>
<dbReference type="Proteomes" id="UP000091857">
    <property type="component" value="Chromosome 7"/>
</dbReference>
<keyword evidence="4" id="KW-1185">Reference proteome</keyword>
<evidence type="ECO:0000256" key="1">
    <source>
        <dbReference type="SAM" id="MobiDB-lite"/>
    </source>
</evidence>
<gene>
    <name evidence="3" type="ORF">MANES_07G056800v8</name>
</gene>
<dbReference type="AlphaFoldDB" id="A0A2C9VIT6"/>
<comment type="caution">
    <text evidence="3">The sequence shown here is derived from an EMBL/GenBank/DDBJ whole genome shotgun (WGS) entry which is preliminary data.</text>
</comment>
<accession>A0A2C9VIT6</accession>